<name>A0ABP9A8N3_9PSEU</name>
<evidence type="ECO:0000313" key="2">
    <source>
        <dbReference type="Proteomes" id="UP001500928"/>
    </source>
</evidence>
<dbReference type="EMBL" id="BAABHO010000002">
    <property type="protein sequence ID" value="GAA4774988.1"/>
    <property type="molecule type" value="Genomic_DNA"/>
</dbReference>
<dbReference type="Proteomes" id="UP001500928">
    <property type="component" value="Unassembled WGS sequence"/>
</dbReference>
<keyword evidence="2" id="KW-1185">Reference proteome</keyword>
<dbReference type="RefSeq" id="WP_345410721.1">
    <property type="nucleotide sequence ID" value="NZ_BAABHO010000002.1"/>
</dbReference>
<gene>
    <name evidence="1" type="ORF">GCM10023200_04330</name>
</gene>
<evidence type="ECO:0000313" key="1">
    <source>
        <dbReference type="EMBL" id="GAA4774988.1"/>
    </source>
</evidence>
<reference evidence="2" key="1">
    <citation type="journal article" date="2019" name="Int. J. Syst. Evol. Microbiol.">
        <title>The Global Catalogue of Microorganisms (GCM) 10K type strain sequencing project: providing services to taxonomists for standard genome sequencing and annotation.</title>
        <authorList>
            <consortium name="The Broad Institute Genomics Platform"/>
            <consortium name="The Broad Institute Genome Sequencing Center for Infectious Disease"/>
            <person name="Wu L."/>
            <person name="Ma J."/>
        </authorList>
    </citation>
    <scope>NUCLEOTIDE SEQUENCE [LARGE SCALE GENOMIC DNA]</scope>
    <source>
        <strain evidence="2">JCM 17979</strain>
    </source>
</reference>
<organism evidence="1 2">
    <name type="scientific">Actinomycetospora chlora</name>
    <dbReference type="NCBI Taxonomy" id="663608"/>
    <lineage>
        <taxon>Bacteria</taxon>
        <taxon>Bacillati</taxon>
        <taxon>Actinomycetota</taxon>
        <taxon>Actinomycetes</taxon>
        <taxon>Pseudonocardiales</taxon>
        <taxon>Pseudonocardiaceae</taxon>
        <taxon>Actinomycetospora</taxon>
    </lineage>
</organism>
<protein>
    <submittedName>
        <fullName evidence="1">Uncharacterized protein</fullName>
    </submittedName>
</protein>
<accession>A0ABP9A8N3</accession>
<proteinExistence type="predicted"/>
<sequence>MQVSEDPGAGRRQVPGPEAARRTDLLLAALNDGAEAVRLANHAARDGLVEVVGLYGALGTVVTLVDRLPQVVLFAQRCALANGTAGLVDDIGRDPGERLVEFIAWLGEGHAGLLGAGRALGRGHAALSHLGHRPVHA</sequence>
<comment type="caution">
    <text evidence="1">The sequence shown here is derived from an EMBL/GenBank/DDBJ whole genome shotgun (WGS) entry which is preliminary data.</text>
</comment>